<accession>A0A1M6QIS1</accession>
<evidence type="ECO:0000259" key="3">
    <source>
        <dbReference type="Pfam" id="PF03109"/>
    </source>
</evidence>
<evidence type="ECO:0000313" key="5">
    <source>
        <dbReference type="Proteomes" id="UP000243547"/>
    </source>
</evidence>
<keyword evidence="2" id="KW-0472">Membrane</keyword>
<dbReference type="STRING" id="1120989.SAMN02745227_01762"/>
<name>A0A1M6QIS1_9FIRM</name>
<evidence type="ECO:0000256" key="1">
    <source>
        <dbReference type="ARBA" id="ARBA00009670"/>
    </source>
</evidence>
<keyword evidence="2" id="KW-0812">Transmembrane</keyword>
<dbReference type="Proteomes" id="UP000243547">
    <property type="component" value="Unassembled WGS sequence"/>
</dbReference>
<evidence type="ECO:0000256" key="2">
    <source>
        <dbReference type="SAM" id="Phobius"/>
    </source>
</evidence>
<dbReference type="PANTHER" id="PTHR10566:SF113">
    <property type="entry name" value="PROTEIN ACTIVITY OF BC1 COMPLEX KINASE 7, CHLOROPLASTIC"/>
    <property type="match status" value="1"/>
</dbReference>
<organism evidence="4 5">
    <name type="scientific">Anaerobranca californiensis DSM 14826</name>
    <dbReference type="NCBI Taxonomy" id="1120989"/>
    <lineage>
        <taxon>Bacteria</taxon>
        <taxon>Bacillati</taxon>
        <taxon>Bacillota</taxon>
        <taxon>Clostridia</taxon>
        <taxon>Eubacteriales</taxon>
        <taxon>Proteinivoracaceae</taxon>
        <taxon>Anaerobranca</taxon>
    </lineage>
</organism>
<evidence type="ECO:0000313" key="4">
    <source>
        <dbReference type="EMBL" id="SHK20020.1"/>
    </source>
</evidence>
<dbReference type="InterPro" id="IPR050154">
    <property type="entry name" value="UbiB_kinase"/>
</dbReference>
<dbReference type="InterPro" id="IPR004147">
    <property type="entry name" value="ABC1_dom"/>
</dbReference>
<gene>
    <name evidence="4" type="ORF">SAMN02745227_01762</name>
</gene>
<keyword evidence="5" id="KW-1185">Reference proteome</keyword>
<dbReference type="CDD" id="cd05121">
    <property type="entry name" value="ABC1_ADCK3-like"/>
    <property type="match status" value="1"/>
</dbReference>
<dbReference type="EMBL" id="FRAI01000021">
    <property type="protein sequence ID" value="SHK20020.1"/>
    <property type="molecule type" value="Genomic_DNA"/>
</dbReference>
<dbReference type="AlphaFoldDB" id="A0A1M6QIS1"/>
<dbReference type="OrthoDB" id="9795390at2"/>
<proteinExistence type="inferred from homology"/>
<feature type="domain" description="ABC1 atypical kinase-like" evidence="3">
    <location>
        <begin position="66"/>
        <end position="307"/>
    </location>
</feature>
<sequence>MKINKGKRFREIASVLIKNGFKENSTNPQKMKDTLEELGPTFIKIGQILSTRPDILPENYIVELRKLQDDVKPEEFPVIKTIIEKELKCHIHQIFKDFEERPLASASIAQVHKAVLKDNKSVVVKVKRPHIEEIMLTDMAILNKLTKIISFFPQSILNPGEILAELYQGVKRELDFIEEGKNIEKFYQLNKDVLYLKVPKIYPQYNTNNLLIIEYIEGIKISDKFPLLEKGYDLKEISIKLANNFLKQVFQDGFFHGDPHPGNILISGDKIAYLDFGLMGSLSPNLKLRLNELLTSIVFADIEKMTRVILQLGIKRQKVERKKLHSDLEEMYNQYATLSIEELAIPELIDQIFTLCKNHKIAIPKDIILMAKSFILMEGNVALLTPDVNLMDIATPYVKKQMLEGKNLQEEVIKFLENLIRATNSTIKLPEKFLILVNKLLAGNTVVQMEHINLDKNINKITKAADRISFALIVSSIIVSSSFIIASEAGPKVYDISILGLLGFVGAAFMGVWLLISILRSGRI</sequence>
<dbReference type="InterPro" id="IPR011009">
    <property type="entry name" value="Kinase-like_dom_sf"/>
</dbReference>
<comment type="similarity">
    <text evidence="1">Belongs to the protein kinase superfamily. ADCK protein kinase family.</text>
</comment>
<dbReference type="Pfam" id="PF03109">
    <property type="entry name" value="ABC1"/>
    <property type="match status" value="1"/>
</dbReference>
<keyword evidence="4" id="KW-0830">Ubiquinone</keyword>
<dbReference type="PANTHER" id="PTHR10566">
    <property type="entry name" value="CHAPERONE-ACTIVITY OF BC1 COMPLEX CABC1 -RELATED"/>
    <property type="match status" value="1"/>
</dbReference>
<feature type="transmembrane region" description="Helical" evidence="2">
    <location>
        <begin position="498"/>
        <end position="519"/>
    </location>
</feature>
<dbReference type="RefSeq" id="WP_072908030.1">
    <property type="nucleotide sequence ID" value="NZ_FRAI01000021.1"/>
</dbReference>
<dbReference type="SUPFAM" id="SSF56112">
    <property type="entry name" value="Protein kinase-like (PK-like)"/>
    <property type="match status" value="1"/>
</dbReference>
<protein>
    <submittedName>
        <fullName evidence="4">Ubiquinone biosynthesis protein</fullName>
    </submittedName>
</protein>
<keyword evidence="2" id="KW-1133">Transmembrane helix</keyword>
<feature type="transmembrane region" description="Helical" evidence="2">
    <location>
        <begin position="468"/>
        <end position="486"/>
    </location>
</feature>
<reference evidence="5" key="1">
    <citation type="submission" date="2016-11" db="EMBL/GenBank/DDBJ databases">
        <authorList>
            <person name="Varghese N."/>
            <person name="Submissions S."/>
        </authorList>
    </citation>
    <scope>NUCLEOTIDE SEQUENCE [LARGE SCALE GENOMIC DNA]</scope>
    <source>
        <strain evidence="5">DSM 14826</strain>
    </source>
</reference>